<gene>
    <name evidence="1" type="ORF">RhiirC2_812975</name>
</gene>
<dbReference type="VEuPathDB" id="FungiDB:RhiirA1_453782"/>
<reference evidence="1 2" key="1">
    <citation type="submission" date="2016-04" db="EMBL/GenBank/DDBJ databases">
        <title>Genome analyses suggest a sexual origin of heterokaryosis in a supposedly ancient asexual fungus.</title>
        <authorList>
            <person name="Ropars J."/>
            <person name="Sedzielewska K."/>
            <person name="Noel J."/>
            <person name="Charron P."/>
            <person name="Farinelli L."/>
            <person name="Marton T."/>
            <person name="Kruger M."/>
            <person name="Pelin A."/>
            <person name="Brachmann A."/>
            <person name="Corradi N."/>
        </authorList>
    </citation>
    <scope>NUCLEOTIDE SEQUENCE [LARGE SCALE GENOMIC DNA]</scope>
    <source>
        <strain evidence="1 2">C2</strain>
    </source>
</reference>
<reference evidence="1 2" key="2">
    <citation type="submission" date="2017-10" db="EMBL/GenBank/DDBJ databases">
        <title>Extensive intraspecific genome diversity in a model arbuscular mycorrhizal fungus.</title>
        <authorList>
            <person name="Chen E.C.H."/>
            <person name="Morin E."/>
            <person name="Baudet D."/>
            <person name="Noel J."/>
            <person name="Ndikumana S."/>
            <person name="Charron P."/>
            <person name="St-Onge C."/>
            <person name="Giorgi J."/>
            <person name="Grigoriev I.V."/>
            <person name="Roux C."/>
            <person name="Martin F.M."/>
            <person name="Corradi N."/>
        </authorList>
    </citation>
    <scope>NUCLEOTIDE SEQUENCE [LARGE SCALE GENOMIC DNA]</scope>
    <source>
        <strain evidence="1 2">C2</strain>
    </source>
</reference>
<sequence length="769" mass="90275">MGIAPSVERFVALEGYATKSEEERLEIIKNAGLEITEYDATISKFLGLDNPVFGAFIRGIITICIDINNVERNEEFNKHIEEFKQISNDMLEGKQREMNELAMKMHEDWRKKEAYYFGNTNEKKHLIRMEHGTLDIEDKEKMLNYRNLSEEDFKENIRRENENVLSDYTPSTPSDTTEEDFKTTIDRRYGKTSQPNINHTQRNTNKISRMHDQNKYRNYADSLDQSITMAITSDHTMGGHDKTSKESMHKPKKEEDLKYFAGLLSVKIGGIEKEKQLVEIFNEHKLLEYHVNTLGKMTKNGNQYTYVGFFTETAREKFIKDTRIANEIGEFRPLQWLNKLDQTITLSITGIDKHRHNLTEVERTIESKFGKIKEILSRTENYGKIDMKMQIELRCTEDELMNTWGIIVNEKIIKVESLNYKYQEIKKRGIYSATIMDIPIELEEEDLTERLYKTGARYWYRENNKNDNFRYSIRRNLKYKDRFLRGYFDTPFVGTSTPTTTIEETWEIEMDTVMKEITLAIERIDINSDHQESDVRYVRKTIIEKKNATLTETTNNNKEDKDQTTTQKFKETAKGDTMEMTIEEDLTTEDNDKILKDTMEIVSINNKIIDTQEDTMEVSTGNNNNNKMIRTDNEMEILTEDIMDETTLIKDTNKVTLDTPEVTDVTEGIQIINKQNKTFYEEGKIIENNKKITKNKNQRKNNNINENNKKEKNHLKIGCLNVRGLNDNKKQLEIKKIIEKENWDISLLTETKISENKGNFYIRDGQDTI</sequence>
<dbReference type="Gene3D" id="3.60.10.10">
    <property type="entry name" value="Endonuclease/exonuclease/phosphatase"/>
    <property type="match status" value="1"/>
</dbReference>
<dbReference type="EMBL" id="LLXL01001681">
    <property type="protein sequence ID" value="PKK63306.1"/>
    <property type="molecule type" value="Genomic_DNA"/>
</dbReference>
<organism evidence="1 2">
    <name type="scientific">Rhizophagus irregularis</name>
    <dbReference type="NCBI Taxonomy" id="588596"/>
    <lineage>
        <taxon>Eukaryota</taxon>
        <taxon>Fungi</taxon>
        <taxon>Fungi incertae sedis</taxon>
        <taxon>Mucoromycota</taxon>
        <taxon>Glomeromycotina</taxon>
        <taxon>Glomeromycetes</taxon>
        <taxon>Glomerales</taxon>
        <taxon>Glomeraceae</taxon>
        <taxon>Rhizophagus</taxon>
    </lineage>
</organism>
<dbReference type="VEuPathDB" id="FungiDB:FUN_024508"/>
<dbReference type="AlphaFoldDB" id="A0A2N1MNX6"/>
<protein>
    <submittedName>
        <fullName evidence="1">Uncharacterized protein</fullName>
    </submittedName>
</protein>
<dbReference type="Proteomes" id="UP000233469">
    <property type="component" value="Unassembled WGS sequence"/>
</dbReference>
<proteinExistence type="predicted"/>
<evidence type="ECO:0000313" key="2">
    <source>
        <dbReference type="Proteomes" id="UP000233469"/>
    </source>
</evidence>
<comment type="caution">
    <text evidence="1">The sequence shown here is derived from an EMBL/GenBank/DDBJ whole genome shotgun (WGS) entry which is preliminary data.</text>
</comment>
<name>A0A2N1MNX6_9GLOM</name>
<accession>A0A2N1MNX6</accession>
<dbReference type="VEuPathDB" id="FungiDB:RhiirA1_453781"/>
<evidence type="ECO:0000313" key="1">
    <source>
        <dbReference type="EMBL" id="PKK63306.1"/>
    </source>
</evidence>
<dbReference type="InterPro" id="IPR036691">
    <property type="entry name" value="Endo/exonu/phosph_ase_sf"/>
</dbReference>